<comment type="caution">
    <text evidence="2">The sequence shown here is derived from an EMBL/GenBank/DDBJ whole genome shotgun (WGS) entry which is preliminary data.</text>
</comment>
<keyword evidence="3" id="KW-1185">Reference proteome</keyword>
<sequence length="105" mass="12105">MQGARPPVEDQDMQAIWDGFVQCSGFCGYRWQSTAKIALRWQKRVVTFARRHEDTRRHEEASGRHQASGRQQGFKASRLHVFRGKSPGIANTLKNCQDFDLVQRS</sequence>
<proteinExistence type="predicted"/>
<evidence type="ECO:0000313" key="2">
    <source>
        <dbReference type="EMBL" id="CAK9063107.1"/>
    </source>
</evidence>
<organism evidence="2 3">
    <name type="scientific">Durusdinium trenchii</name>
    <dbReference type="NCBI Taxonomy" id="1381693"/>
    <lineage>
        <taxon>Eukaryota</taxon>
        <taxon>Sar</taxon>
        <taxon>Alveolata</taxon>
        <taxon>Dinophyceae</taxon>
        <taxon>Suessiales</taxon>
        <taxon>Symbiodiniaceae</taxon>
        <taxon>Durusdinium</taxon>
    </lineage>
</organism>
<evidence type="ECO:0000256" key="1">
    <source>
        <dbReference type="SAM" id="MobiDB-lite"/>
    </source>
</evidence>
<feature type="region of interest" description="Disordered" evidence="1">
    <location>
        <begin position="52"/>
        <end position="74"/>
    </location>
</feature>
<gene>
    <name evidence="2" type="ORF">CCMP2556_LOCUS31029</name>
</gene>
<reference evidence="2 3" key="1">
    <citation type="submission" date="2024-02" db="EMBL/GenBank/DDBJ databases">
        <authorList>
            <person name="Chen Y."/>
            <person name="Shah S."/>
            <person name="Dougan E. K."/>
            <person name="Thang M."/>
            <person name="Chan C."/>
        </authorList>
    </citation>
    <scope>NUCLEOTIDE SEQUENCE [LARGE SCALE GENOMIC DNA]</scope>
</reference>
<accession>A0ABP0NJQ8</accession>
<feature type="compositionally biased region" description="Basic and acidic residues" evidence="1">
    <location>
        <begin position="52"/>
        <end position="63"/>
    </location>
</feature>
<dbReference type="Proteomes" id="UP001642484">
    <property type="component" value="Unassembled WGS sequence"/>
</dbReference>
<evidence type="ECO:0000313" key="3">
    <source>
        <dbReference type="Proteomes" id="UP001642484"/>
    </source>
</evidence>
<dbReference type="EMBL" id="CAXAMN010021758">
    <property type="protein sequence ID" value="CAK9063107.1"/>
    <property type="molecule type" value="Genomic_DNA"/>
</dbReference>
<name>A0ABP0NJQ8_9DINO</name>
<protein>
    <submittedName>
        <fullName evidence="2">Uncharacterized protein</fullName>
    </submittedName>
</protein>